<sequence>MTAQTLNGAGTGTGAALHFQIHEPAPGTDAGLRPVLLLHGFASSAEMNWQSTGWITALTAAGRRVIAVDLPGHGRSPAPLTLESYRPSRIRTNLLQLLTANGVHPLADGGASSGVDVVGYSLGSRLGWEFGAEASGYVHRMVLGGPGTGDPLADFDLEGARASLAGGAPLVDPVSADLLRMATLVPSNDLEALFTLIEAIKLEPFRPGEAVPTMPLLLVAGDKDTLAATAPRLAELSGRADLLLLPGRSHANAVTSRAFKSAAVEFLGAGQTAPA</sequence>
<gene>
    <name evidence="2" type="ORF">H9639_16495</name>
</gene>
<evidence type="ECO:0000313" key="2">
    <source>
        <dbReference type="EMBL" id="MBD7996894.1"/>
    </source>
</evidence>
<dbReference type="EMBL" id="JACSQD010000009">
    <property type="protein sequence ID" value="MBD7996894.1"/>
    <property type="molecule type" value="Genomic_DNA"/>
</dbReference>
<dbReference type="InterPro" id="IPR000073">
    <property type="entry name" value="AB_hydrolase_1"/>
</dbReference>
<dbReference type="InterPro" id="IPR029058">
    <property type="entry name" value="AB_hydrolase_fold"/>
</dbReference>
<proteinExistence type="predicted"/>
<accession>A0ABR8UWG6</accession>
<dbReference type="InterPro" id="IPR050266">
    <property type="entry name" value="AB_hydrolase_sf"/>
</dbReference>
<keyword evidence="2" id="KW-0378">Hydrolase</keyword>
<feature type="domain" description="AB hydrolase-1" evidence="1">
    <location>
        <begin position="35"/>
        <end position="252"/>
    </location>
</feature>
<comment type="caution">
    <text evidence="2">The sequence shown here is derived from an EMBL/GenBank/DDBJ whole genome shotgun (WGS) entry which is preliminary data.</text>
</comment>
<protein>
    <submittedName>
        <fullName evidence="2">Alpha/beta fold hydrolase</fullName>
    </submittedName>
</protein>
<dbReference type="RefSeq" id="WP_191809176.1">
    <property type="nucleotide sequence ID" value="NZ_JACSQD010000009.1"/>
</dbReference>
<dbReference type="PANTHER" id="PTHR43798:SF33">
    <property type="entry name" value="HYDROLASE, PUTATIVE (AFU_ORTHOLOGUE AFUA_2G14860)-RELATED"/>
    <property type="match status" value="1"/>
</dbReference>
<reference evidence="2 3" key="1">
    <citation type="submission" date="2020-08" db="EMBL/GenBank/DDBJ databases">
        <title>A Genomic Blueprint of the Chicken Gut Microbiome.</title>
        <authorList>
            <person name="Gilroy R."/>
            <person name="Ravi A."/>
            <person name="Getino M."/>
            <person name="Pursley I."/>
            <person name="Horton D.L."/>
            <person name="Alikhan N.-F."/>
            <person name="Baker D."/>
            <person name="Gharbi K."/>
            <person name="Hall N."/>
            <person name="Watson M."/>
            <person name="Adriaenssens E.M."/>
            <person name="Foster-Nyarko E."/>
            <person name="Jarju S."/>
            <person name="Secka A."/>
            <person name="Antonio M."/>
            <person name="Oren A."/>
            <person name="Chaudhuri R."/>
            <person name="La Ragione R.M."/>
            <person name="Hildebrand F."/>
            <person name="Pallen M.J."/>
        </authorList>
    </citation>
    <scope>NUCLEOTIDE SEQUENCE [LARGE SCALE GENOMIC DNA]</scope>
    <source>
        <strain evidence="2 3">Sa2CUA1</strain>
    </source>
</reference>
<evidence type="ECO:0000313" key="3">
    <source>
        <dbReference type="Proteomes" id="UP000609874"/>
    </source>
</evidence>
<evidence type="ECO:0000259" key="1">
    <source>
        <dbReference type="Pfam" id="PF12697"/>
    </source>
</evidence>
<dbReference type="Pfam" id="PF12697">
    <property type="entry name" value="Abhydrolase_6"/>
    <property type="match status" value="1"/>
</dbReference>
<dbReference type="SUPFAM" id="SSF53474">
    <property type="entry name" value="alpha/beta-Hydrolases"/>
    <property type="match status" value="1"/>
</dbReference>
<dbReference type="GO" id="GO:0016787">
    <property type="term" value="F:hydrolase activity"/>
    <property type="evidence" value="ECO:0007669"/>
    <property type="project" value="UniProtKB-KW"/>
</dbReference>
<name>A0ABR8UWG6_9MICC</name>
<organism evidence="2 3">
    <name type="scientific">Arthrobacter gallicola</name>
    <dbReference type="NCBI Taxonomy" id="2762225"/>
    <lineage>
        <taxon>Bacteria</taxon>
        <taxon>Bacillati</taxon>
        <taxon>Actinomycetota</taxon>
        <taxon>Actinomycetes</taxon>
        <taxon>Micrococcales</taxon>
        <taxon>Micrococcaceae</taxon>
        <taxon>Arthrobacter</taxon>
    </lineage>
</organism>
<keyword evidence="3" id="KW-1185">Reference proteome</keyword>
<dbReference type="PANTHER" id="PTHR43798">
    <property type="entry name" value="MONOACYLGLYCEROL LIPASE"/>
    <property type="match status" value="1"/>
</dbReference>
<dbReference type="Proteomes" id="UP000609874">
    <property type="component" value="Unassembled WGS sequence"/>
</dbReference>
<dbReference type="Gene3D" id="3.40.50.1820">
    <property type="entry name" value="alpha/beta hydrolase"/>
    <property type="match status" value="1"/>
</dbReference>